<evidence type="ECO:0000256" key="3">
    <source>
        <dbReference type="ARBA" id="ARBA00012855"/>
    </source>
</evidence>
<dbReference type="Pfam" id="PF14748">
    <property type="entry name" value="P5CR_dimer"/>
    <property type="match status" value="1"/>
</dbReference>
<keyword evidence="4" id="KW-0028">Amino-acid biosynthesis</keyword>
<comment type="similarity">
    <text evidence="2">Belongs to the pyrroline-5-carboxylate reductase family.</text>
</comment>
<feature type="domain" description="Pyrroline-5-carboxylate reductase dimerisation" evidence="8">
    <location>
        <begin position="189"/>
        <end position="284"/>
    </location>
</feature>
<protein>
    <recommendedName>
        <fullName evidence="3">pyrroline-5-carboxylate reductase</fullName>
        <ecNumber evidence="3">1.5.1.2</ecNumber>
    </recommendedName>
</protein>
<evidence type="ECO:0000256" key="2">
    <source>
        <dbReference type="ARBA" id="ARBA00005525"/>
    </source>
</evidence>
<comment type="caution">
    <text evidence="9">The sequence shown here is derived from an EMBL/GenBank/DDBJ whole genome shotgun (WGS) entry which is preliminary data.</text>
</comment>
<proteinExistence type="inferred from homology"/>
<dbReference type="Gene3D" id="1.10.3730.10">
    <property type="entry name" value="ProC C-terminal domain-like"/>
    <property type="match status" value="1"/>
</dbReference>
<keyword evidence="10" id="KW-1185">Reference proteome</keyword>
<dbReference type="PANTHER" id="PTHR11645">
    <property type="entry name" value="PYRROLINE-5-CARBOXYLATE REDUCTASE"/>
    <property type="match status" value="1"/>
</dbReference>
<dbReference type="InterPro" id="IPR029036">
    <property type="entry name" value="P5CR_dimer"/>
</dbReference>
<evidence type="ECO:0000259" key="8">
    <source>
        <dbReference type="Pfam" id="PF14748"/>
    </source>
</evidence>
<dbReference type="InterPro" id="IPR008927">
    <property type="entry name" value="6-PGluconate_DH-like_C_sf"/>
</dbReference>
<feature type="binding site" evidence="7">
    <location>
        <begin position="13"/>
        <end position="18"/>
    </location>
    <ligand>
        <name>NADP(+)</name>
        <dbReference type="ChEBI" id="CHEBI:58349"/>
    </ligand>
</feature>
<dbReference type="Proteomes" id="UP001168972">
    <property type="component" value="Unassembled WGS sequence"/>
</dbReference>
<dbReference type="SUPFAM" id="SSF51735">
    <property type="entry name" value="NAD(P)-binding Rossmann-fold domains"/>
    <property type="match status" value="1"/>
</dbReference>
<dbReference type="PIRSF" id="PIRSF000193">
    <property type="entry name" value="Pyrrol-5-carb_rd"/>
    <property type="match status" value="1"/>
</dbReference>
<dbReference type="PANTHER" id="PTHR11645:SF69">
    <property type="entry name" value="PYRROLINE-5-CARBOXYLATE REDUCTASE"/>
    <property type="match status" value="1"/>
</dbReference>
<keyword evidence="5 7" id="KW-0521">NADP</keyword>
<gene>
    <name evidence="9" type="ORF">PV327_009793</name>
</gene>
<dbReference type="SUPFAM" id="SSF48179">
    <property type="entry name" value="6-phosphogluconate dehydrogenase C-terminal domain-like"/>
    <property type="match status" value="1"/>
</dbReference>
<dbReference type="HAMAP" id="MF_01925">
    <property type="entry name" value="P5C_reductase"/>
    <property type="match status" value="1"/>
</dbReference>
<dbReference type="GO" id="GO:0055129">
    <property type="term" value="P:L-proline biosynthetic process"/>
    <property type="evidence" value="ECO:0007669"/>
    <property type="project" value="TreeGrafter"/>
</dbReference>
<dbReference type="EC" id="1.5.1.2" evidence="3"/>
<dbReference type="EMBL" id="JAQQBR010001835">
    <property type="protein sequence ID" value="KAK0161309.1"/>
    <property type="molecule type" value="Genomic_DNA"/>
</dbReference>
<evidence type="ECO:0000313" key="10">
    <source>
        <dbReference type="Proteomes" id="UP001168972"/>
    </source>
</evidence>
<keyword evidence="6" id="KW-0560">Oxidoreductase</keyword>
<reference evidence="9" key="2">
    <citation type="submission" date="2023-03" db="EMBL/GenBank/DDBJ databases">
        <authorList>
            <person name="Inwood S.N."/>
            <person name="Skelly J.G."/>
            <person name="Guhlin J."/>
            <person name="Harrop T.W.R."/>
            <person name="Goldson S.G."/>
            <person name="Dearden P.K."/>
        </authorList>
    </citation>
    <scope>NUCLEOTIDE SEQUENCE</scope>
    <source>
        <strain evidence="9">Lincoln</strain>
        <tissue evidence="9">Whole body</tissue>
    </source>
</reference>
<reference evidence="9" key="1">
    <citation type="journal article" date="2023" name="bioRxiv">
        <title>Scaffold-level genome assemblies of two parasitoid biocontrol wasps reveal the parthenogenesis mechanism and an associated novel virus.</title>
        <authorList>
            <person name="Inwood S."/>
            <person name="Skelly J."/>
            <person name="Guhlin J."/>
            <person name="Harrop T."/>
            <person name="Goldson S."/>
            <person name="Dearden P."/>
        </authorList>
    </citation>
    <scope>NUCLEOTIDE SEQUENCE</scope>
    <source>
        <strain evidence="9">Lincoln</strain>
        <tissue evidence="9">Whole body</tissue>
    </source>
</reference>
<name>A0AA39F0M3_MICHY</name>
<evidence type="ECO:0000256" key="5">
    <source>
        <dbReference type="ARBA" id="ARBA00022857"/>
    </source>
</evidence>
<dbReference type="InterPro" id="IPR036291">
    <property type="entry name" value="NAD(P)-bd_dom_sf"/>
</dbReference>
<comment type="pathway">
    <text evidence="1">Amino-acid biosynthesis; L-proline biosynthesis; L-proline from L-glutamate 5-semialdehyde: step 1/1.</text>
</comment>
<evidence type="ECO:0000256" key="4">
    <source>
        <dbReference type="ARBA" id="ARBA00022650"/>
    </source>
</evidence>
<evidence type="ECO:0000313" key="9">
    <source>
        <dbReference type="EMBL" id="KAK0161309.1"/>
    </source>
</evidence>
<evidence type="ECO:0000256" key="1">
    <source>
        <dbReference type="ARBA" id="ARBA00005205"/>
    </source>
</evidence>
<dbReference type="GO" id="GO:0004735">
    <property type="term" value="F:pyrroline-5-carboxylate reductase activity"/>
    <property type="evidence" value="ECO:0007669"/>
    <property type="project" value="UniProtKB-EC"/>
</dbReference>
<evidence type="ECO:0000256" key="6">
    <source>
        <dbReference type="ARBA" id="ARBA00023002"/>
    </source>
</evidence>
<dbReference type="Gene3D" id="3.40.50.720">
    <property type="entry name" value="NAD(P)-binding Rossmann-like Domain"/>
    <property type="match status" value="1"/>
</dbReference>
<accession>A0AA39F0M3</accession>
<dbReference type="AlphaFoldDB" id="A0AA39F0M3"/>
<organism evidence="9 10">
    <name type="scientific">Microctonus hyperodae</name>
    <name type="common">Parasitoid wasp</name>
    <dbReference type="NCBI Taxonomy" id="165561"/>
    <lineage>
        <taxon>Eukaryota</taxon>
        <taxon>Metazoa</taxon>
        <taxon>Ecdysozoa</taxon>
        <taxon>Arthropoda</taxon>
        <taxon>Hexapoda</taxon>
        <taxon>Insecta</taxon>
        <taxon>Pterygota</taxon>
        <taxon>Neoptera</taxon>
        <taxon>Endopterygota</taxon>
        <taxon>Hymenoptera</taxon>
        <taxon>Apocrita</taxon>
        <taxon>Ichneumonoidea</taxon>
        <taxon>Braconidae</taxon>
        <taxon>Euphorinae</taxon>
        <taxon>Microctonus</taxon>
    </lineage>
</organism>
<dbReference type="InterPro" id="IPR000304">
    <property type="entry name" value="Pyrroline-COOH_reductase"/>
</dbReference>
<dbReference type="FunFam" id="1.10.3730.10:FF:000001">
    <property type="entry name" value="Pyrroline-5-carboxylate reductase"/>
    <property type="match status" value="1"/>
</dbReference>
<keyword evidence="4" id="KW-0641">Proline biosynthesis</keyword>
<sequence>MTNKLKLWRLGFLDCGELAYILVSSLIKRKHVDPKNIWVTETKKTVHSVWKKACPDINVLENAYEVIADVDIVFLGFPASSLNTDLREAILPQISREQPARYKLFVSLIPGVTCAELGKKIADFGIPLPSLQIVRFMPNMTIRSSSGLTLYCRGEFIAESGLDSVIELFSHFGMVHKIDESLMDFAASAPVLYGPAFVYLMMDGMMDGAVKNNLPRDLAIKFVAQIFAGAANMVLSTGKHPGILKDEACSSEGPAIEGIYELESGCVRASIIDAIDAAVRKLKQQNLNGRKA</sequence>
<evidence type="ECO:0000256" key="7">
    <source>
        <dbReference type="PIRSR" id="PIRSR000193-1"/>
    </source>
</evidence>